<evidence type="ECO:0000256" key="4">
    <source>
        <dbReference type="ARBA" id="ARBA00030602"/>
    </source>
</evidence>
<comment type="function">
    <text evidence="1">Putative gamma-glutamylcyclotransferase.</text>
</comment>
<dbReference type="Proteomes" id="UP000232323">
    <property type="component" value="Unassembled WGS sequence"/>
</dbReference>
<comment type="caution">
    <text evidence="6">The sequence shown here is derived from an EMBL/GenBank/DDBJ whole genome shotgun (WGS) entry which is preliminary data.</text>
</comment>
<name>A0A250WTT9_9CHLO</name>
<dbReference type="EMBL" id="BEGY01000005">
    <property type="protein sequence ID" value="GAX73960.1"/>
    <property type="molecule type" value="Genomic_DNA"/>
</dbReference>
<gene>
    <name evidence="6" type="ORF">CEUSTIGMA_g1410.t1</name>
</gene>
<evidence type="ECO:0000259" key="5">
    <source>
        <dbReference type="Pfam" id="PF06094"/>
    </source>
</evidence>
<reference evidence="6 7" key="1">
    <citation type="submission" date="2017-08" db="EMBL/GenBank/DDBJ databases">
        <title>Acidophilic green algal genome provides insights into adaptation to an acidic environment.</title>
        <authorList>
            <person name="Hirooka S."/>
            <person name="Hirose Y."/>
            <person name="Kanesaki Y."/>
            <person name="Higuchi S."/>
            <person name="Fujiwara T."/>
            <person name="Onuma R."/>
            <person name="Era A."/>
            <person name="Ohbayashi R."/>
            <person name="Uzuka A."/>
            <person name="Nozaki H."/>
            <person name="Yoshikawa H."/>
            <person name="Miyagishima S.Y."/>
        </authorList>
    </citation>
    <scope>NUCLEOTIDE SEQUENCE [LARGE SCALE GENOMIC DNA]</scope>
    <source>
        <strain evidence="6 7">NIES-2499</strain>
    </source>
</reference>
<feature type="domain" description="Gamma-glutamylcyclotransferase AIG2-like" evidence="5">
    <location>
        <begin position="7"/>
        <end position="107"/>
    </location>
</feature>
<dbReference type="InterPro" id="IPR009288">
    <property type="entry name" value="AIG2-like_dom"/>
</dbReference>
<proteinExistence type="inferred from homology"/>
<evidence type="ECO:0000256" key="2">
    <source>
        <dbReference type="ARBA" id="ARBA00008861"/>
    </source>
</evidence>
<dbReference type="PANTHER" id="PTHR31544">
    <property type="entry name" value="AIG2-LIKE PROTEIN D"/>
    <property type="match status" value="1"/>
</dbReference>
<dbReference type="AlphaFoldDB" id="A0A250WTT9"/>
<evidence type="ECO:0000256" key="1">
    <source>
        <dbReference type="ARBA" id="ARBA00002782"/>
    </source>
</evidence>
<dbReference type="CDD" id="cd06661">
    <property type="entry name" value="GGCT_like"/>
    <property type="match status" value="1"/>
</dbReference>
<keyword evidence="7" id="KW-1185">Reference proteome</keyword>
<evidence type="ECO:0000256" key="3">
    <source>
        <dbReference type="ARBA" id="ARBA00022679"/>
    </source>
</evidence>
<protein>
    <recommendedName>
        <fullName evidence="4">Putative gamma-glutamylcyclotransferase</fullName>
    </recommendedName>
</protein>
<dbReference type="Gene3D" id="3.10.490.10">
    <property type="entry name" value="Gamma-glutamyl cyclotransferase-like"/>
    <property type="match status" value="1"/>
</dbReference>
<dbReference type="InterPro" id="IPR036568">
    <property type="entry name" value="GGCT-like_sf"/>
</dbReference>
<dbReference type="GO" id="GO:0016740">
    <property type="term" value="F:transferase activity"/>
    <property type="evidence" value="ECO:0007669"/>
    <property type="project" value="UniProtKB-KW"/>
</dbReference>
<dbReference type="InterPro" id="IPR045038">
    <property type="entry name" value="AIG2-like"/>
</dbReference>
<evidence type="ECO:0000313" key="7">
    <source>
        <dbReference type="Proteomes" id="UP000232323"/>
    </source>
</evidence>
<accession>A0A250WTT9</accession>
<sequence>MNGRVAFVYGTLMAPEVVNALLKRVPPMRPAKIKGYIRYSVKGVVFPAIIKNSADSEVQGKVLLDLTQKELDVLDAYESIEYYRQAVTPILEDGSTLSADVYVWKDEFMFRLELVEWDYELWRSEHLETWVTRLSPCQAHP</sequence>
<dbReference type="PANTHER" id="PTHR31544:SF2">
    <property type="entry name" value="AIG2-LIKE PROTEIN D"/>
    <property type="match status" value="1"/>
</dbReference>
<organism evidence="6 7">
    <name type="scientific">Chlamydomonas eustigma</name>
    <dbReference type="NCBI Taxonomy" id="1157962"/>
    <lineage>
        <taxon>Eukaryota</taxon>
        <taxon>Viridiplantae</taxon>
        <taxon>Chlorophyta</taxon>
        <taxon>core chlorophytes</taxon>
        <taxon>Chlorophyceae</taxon>
        <taxon>CS clade</taxon>
        <taxon>Chlamydomonadales</taxon>
        <taxon>Chlamydomonadaceae</taxon>
        <taxon>Chlamydomonas</taxon>
    </lineage>
</organism>
<dbReference type="OrthoDB" id="1044435at2759"/>
<dbReference type="Pfam" id="PF06094">
    <property type="entry name" value="GGACT"/>
    <property type="match status" value="1"/>
</dbReference>
<keyword evidence="3" id="KW-0808">Transferase</keyword>
<comment type="similarity">
    <text evidence="2">Belongs to the gamma-glutamylcyclotransferase family.</text>
</comment>
<evidence type="ECO:0000313" key="6">
    <source>
        <dbReference type="EMBL" id="GAX73960.1"/>
    </source>
</evidence>
<dbReference type="SUPFAM" id="SSF110857">
    <property type="entry name" value="Gamma-glutamyl cyclotransferase-like"/>
    <property type="match status" value="1"/>
</dbReference>
<dbReference type="InterPro" id="IPR013024">
    <property type="entry name" value="GGCT-like"/>
</dbReference>